<feature type="transmembrane region" description="Helical" evidence="6">
    <location>
        <begin position="99"/>
        <end position="132"/>
    </location>
</feature>
<feature type="transmembrane region" description="Helical" evidence="6">
    <location>
        <begin position="504"/>
        <end position="523"/>
    </location>
</feature>
<dbReference type="GO" id="GO:0005886">
    <property type="term" value="C:plasma membrane"/>
    <property type="evidence" value="ECO:0007669"/>
    <property type="project" value="TreeGrafter"/>
</dbReference>
<gene>
    <name evidence="7" type="ORF">GRI41_00795</name>
</gene>
<dbReference type="NCBIfam" id="TIGR00785">
    <property type="entry name" value="dass"/>
    <property type="match status" value="1"/>
</dbReference>
<name>A0A844ZQJ6_9SPHN</name>
<organism evidence="7 8">
    <name type="scientific">Pontixanthobacter aquaemixtae</name>
    <dbReference type="NCBI Taxonomy" id="1958940"/>
    <lineage>
        <taxon>Bacteria</taxon>
        <taxon>Pseudomonadati</taxon>
        <taxon>Pseudomonadota</taxon>
        <taxon>Alphaproteobacteria</taxon>
        <taxon>Sphingomonadales</taxon>
        <taxon>Erythrobacteraceae</taxon>
        <taxon>Pontixanthobacter</taxon>
    </lineage>
</organism>
<evidence type="ECO:0000256" key="4">
    <source>
        <dbReference type="ARBA" id="ARBA00023136"/>
    </source>
</evidence>
<feature type="transmembrane region" description="Helical" evidence="6">
    <location>
        <begin position="351"/>
        <end position="369"/>
    </location>
</feature>
<dbReference type="PANTHER" id="PTHR10283">
    <property type="entry name" value="SOLUTE CARRIER FAMILY 13 MEMBER"/>
    <property type="match status" value="1"/>
</dbReference>
<evidence type="ECO:0000256" key="1">
    <source>
        <dbReference type="ARBA" id="ARBA00004141"/>
    </source>
</evidence>
<feature type="region of interest" description="Disordered" evidence="5">
    <location>
        <begin position="25"/>
        <end position="61"/>
    </location>
</feature>
<feature type="transmembrane region" description="Helical" evidence="6">
    <location>
        <begin position="248"/>
        <end position="272"/>
    </location>
</feature>
<proteinExistence type="predicted"/>
<dbReference type="Proteomes" id="UP000442714">
    <property type="component" value="Unassembled WGS sequence"/>
</dbReference>
<feature type="transmembrane region" description="Helical" evidence="6">
    <location>
        <begin position="422"/>
        <end position="443"/>
    </location>
</feature>
<keyword evidence="3 6" id="KW-1133">Transmembrane helix</keyword>
<reference evidence="7 8" key="1">
    <citation type="submission" date="2019-12" db="EMBL/GenBank/DDBJ databases">
        <title>Genomic-based taxomic classification of the family Erythrobacteraceae.</title>
        <authorList>
            <person name="Xu L."/>
        </authorList>
    </citation>
    <scope>NUCLEOTIDE SEQUENCE [LARGE SCALE GENOMIC DNA]</scope>
    <source>
        <strain evidence="7 8">KCTC 52763</strain>
    </source>
</reference>
<evidence type="ECO:0000256" key="6">
    <source>
        <dbReference type="SAM" id="Phobius"/>
    </source>
</evidence>
<keyword evidence="8" id="KW-1185">Reference proteome</keyword>
<evidence type="ECO:0000313" key="7">
    <source>
        <dbReference type="EMBL" id="MXO89350.1"/>
    </source>
</evidence>
<keyword evidence="2 6" id="KW-0812">Transmembrane</keyword>
<dbReference type="InterPro" id="IPR001898">
    <property type="entry name" value="SLC13A/DASS"/>
</dbReference>
<accession>A0A844ZQJ6</accession>
<dbReference type="AlphaFoldDB" id="A0A844ZQJ6"/>
<dbReference type="EMBL" id="WTYX01000001">
    <property type="protein sequence ID" value="MXO89350.1"/>
    <property type="molecule type" value="Genomic_DNA"/>
</dbReference>
<evidence type="ECO:0000256" key="5">
    <source>
        <dbReference type="SAM" id="MobiDB-lite"/>
    </source>
</evidence>
<dbReference type="OrthoDB" id="9766267at2"/>
<feature type="transmembrane region" description="Helical" evidence="6">
    <location>
        <begin position="544"/>
        <end position="566"/>
    </location>
</feature>
<feature type="transmembrane region" description="Helical" evidence="6">
    <location>
        <begin position="455"/>
        <end position="473"/>
    </location>
</feature>
<protein>
    <submittedName>
        <fullName evidence="7">DASS family sodium-coupled anion symporter</fullName>
    </submittedName>
</protein>
<sequence>MRPPGSTSICNPAKLRCCSIPSRLTRRLSSRSKPSSVTRNKGNRVSEPIAQQGEYGDYPTGSERSARTIWLLRLAGPLAAALVYFLLGSSPELSSDARWVAAIGTLMAVWWISEAIPLAATSLLPIILIPALTERSVGETTAPYASSIVFLFLGGFLIAIAMEKWNLHRRVALLTLKRVGVAPRRIVLGLMIATAFLSMWVSNTATTLMMLPIGFSVLALVSGRMRSGNPDVAGEMAVHSDEPLDANIARFGTCLVLAIAWSASMGGLGTLLGSPPNAIIAGYAADELGRDIGFLEWMLLGVPTAAVFILIGWFLMTRYLYPFDIEEIPGGEEMIKGEITKLGTLSQGEKMVALVFASAAFLWVVPGLLSSIPSIEAQAPWLGQLDDTAIAIAAGLAMFVLPGKGRSEMVLEWKDAEDGLPWGVLLLFGGGLSLASAVASTGLDAWFGQQVSGLAALPVILIVLSVVTLVLFLTEVTSNTATAATFIPILGGVAIGIGMDPMTLLIPAAFAATCAFMLPVGTPPNAIAFSSGRVTIAQMARGGLVLNIVGIMLITLFTYLLGGWALGLTF</sequence>
<dbReference type="CDD" id="cd01115">
    <property type="entry name" value="SLC13_permease"/>
    <property type="match status" value="1"/>
</dbReference>
<feature type="transmembrane region" description="Helical" evidence="6">
    <location>
        <begin position="68"/>
        <end position="87"/>
    </location>
</feature>
<feature type="transmembrane region" description="Helical" evidence="6">
    <location>
        <begin position="207"/>
        <end position="227"/>
    </location>
</feature>
<dbReference type="GO" id="GO:0008514">
    <property type="term" value="F:organic anion transmembrane transporter activity"/>
    <property type="evidence" value="ECO:0007669"/>
    <property type="project" value="UniProtKB-ARBA"/>
</dbReference>
<keyword evidence="4 6" id="KW-0472">Membrane</keyword>
<evidence type="ECO:0000256" key="2">
    <source>
        <dbReference type="ARBA" id="ARBA00022692"/>
    </source>
</evidence>
<evidence type="ECO:0000256" key="3">
    <source>
        <dbReference type="ARBA" id="ARBA00022989"/>
    </source>
</evidence>
<feature type="transmembrane region" description="Helical" evidence="6">
    <location>
        <begin position="144"/>
        <end position="162"/>
    </location>
</feature>
<comment type="caution">
    <text evidence="7">The sequence shown here is derived from an EMBL/GenBank/DDBJ whole genome shotgun (WGS) entry which is preliminary data.</text>
</comment>
<dbReference type="Pfam" id="PF00939">
    <property type="entry name" value="Na_sulph_symp"/>
    <property type="match status" value="1"/>
</dbReference>
<feature type="transmembrane region" description="Helical" evidence="6">
    <location>
        <begin position="381"/>
        <end position="401"/>
    </location>
</feature>
<feature type="transmembrane region" description="Helical" evidence="6">
    <location>
        <begin position="480"/>
        <end position="498"/>
    </location>
</feature>
<evidence type="ECO:0000313" key="8">
    <source>
        <dbReference type="Proteomes" id="UP000442714"/>
    </source>
</evidence>
<feature type="transmembrane region" description="Helical" evidence="6">
    <location>
        <begin position="292"/>
        <end position="315"/>
    </location>
</feature>
<dbReference type="PANTHER" id="PTHR10283:SF82">
    <property type="entry name" value="SOLUTE CARRIER FAMILY 13 MEMBER 2"/>
    <property type="match status" value="1"/>
</dbReference>
<dbReference type="GO" id="GO:1905039">
    <property type="term" value="P:carboxylic acid transmembrane transport"/>
    <property type="evidence" value="ECO:0007669"/>
    <property type="project" value="UniProtKB-ARBA"/>
</dbReference>
<comment type="subcellular location">
    <subcellularLocation>
        <location evidence="1">Membrane</location>
        <topology evidence="1">Multi-pass membrane protein</topology>
    </subcellularLocation>
</comment>